<evidence type="ECO:0000313" key="2">
    <source>
        <dbReference type="EMBL" id="KAF7511237.1"/>
    </source>
</evidence>
<sequence length="98" mass="11679">MRVKHVFLLRLLNRWRSRDRRGSSVSSGFKQCASLPTSVPSLRDKRQSDPRWREKIKDLREEHRISQETAFLLSKYSVHQLWMELQTLPTNESAQVEE</sequence>
<keyword evidence="3" id="KW-1185">Reference proteome</keyword>
<name>A0A8H7AQR2_9EURO</name>
<gene>
    <name evidence="2" type="ORF">GJ744_005134</name>
</gene>
<evidence type="ECO:0000313" key="3">
    <source>
        <dbReference type="Proteomes" id="UP000606974"/>
    </source>
</evidence>
<dbReference type="Proteomes" id="UP000606974">
    <property type="component" value="Unassembled WGS sequence"/>
</dbReference>
<protein>
    <submittedName>
        <fullName evidence="2">Uncharacterized protein</fullName>
    </submittedName>
</protein>
<proteinExistence type="predicted"/>
<reference evidence="2" key="1">
    <citation type="submission" date="2020-02" db="EMBL/GenBank/DDBJ databases">
        <authorList>
            <person name="Palmer J.M."/>
        </authorList>
    </citation>
    <scope>NUCLEOTIDE SEQUENCE</scope>
    <source>
        <strain evidence="2">EPUS1.4</strain>
        <tissue evidence="2">Thallus</tissue>
    </source>
</reference>
<accession>A0A8H7AQR2</accession>
<dbReference type="AlphaFoldDB" id="A0A8H7AQR2"/>
<evidence type="ECO:0000256" key="1">
    <source>
        <dbReference type="SAM" id="MobiDB-lite"/>
    </source>
</evidence>
<dbReference type="EMBL" id="JAACFV010000022">
    <property type="protein sequence ID" value="KAF7511237.1"/>
    <property type="molecule type" value="Genomic_DNA"/>
</dbReference>
<feature type="region of interest" description="Disordered" evidence="1">
    <location>
        <begin position="19"/>
        <end position="50"/>
    </location>
</feature>
<organism evidence="2 3">
    <name type="scientific">Endocarpon pusillum</name>
    <dbReference type="NCBI Taxonomy" id="364733"/>
    <lineage>
        <taxon>Eukaryota</taxon>
        <taxon>Fungi</taxon>
        <taxon>Dikarya</taxon>
        <taxon>Ascomycota</taxon>
        <taxon>Pezizomycotina</taxon>
        <taxon>Eurotiomycetes</taxon>
        <taxon>Chaetothyriomycetidae</taxon>
        <taxon>Verrucariales</taxon>
        <taxon>Verrucariaceae</taxon>
        <taxon>Endocarpon</taxon>
    </lineage>
</organism>
<comment type="caution">
    <text evidence="2">The sequence shown here is derived from an EMBL/GenBank/DDBJ whole genome shotgun (WGS) entry which is preliminary data.</text>
</comment>